<reference evidence="3 4" key="1">
    <citation type="submission" date="2024-08" db="EMBL/GenBank/DDBJ databases">
        <title>Gnathostoma spinigerum genome.</title>
        <authorList>
            <person name="Gonzalez-Bertolin B."/>
            <person name="Monzon S."/>
            <person name="Zaballos A."/>
            <person name="Jimenez P."/>
            <person name="Dekumyoy P."/>
            <person name="Varona S."/>
            <person name="Cuesta I."/>
            <person name="Sumanam S."/>
            <person name="Adisakwattana P."/>
            <person name="Gasser R.B."/>
            <person name="Hernandez-Gonzalez A."/>
            <person name="Young N.D."/>
            <person name="Perteguer M.J."/>
        </authorList>
    </citation>
    <scope>NUCLEOTIDE SEQUENCE [LARGE SCALE GENOMIC DNA]</scope>
    <source>
        <strain evidence="3">AL3</strain>
        <tissue evidence="3">Liver</tissue>
    </source>
</reference>
<sequence length="108" mass="12370">MQVALLYTVLCIFSMSDATPHVAFLLHLFFTVLAVHSKSGSSFLPLSIGLRGQSENTSHLRELKQHITKHSLQCRCFPTSYMCEFQSLLLITVGFYVQLYIFFSMHYT</sequence>
<gene>
    <name evidence="3" type="ORF">AB6A40_006149</name>
</gene>
<feature type="chain" id="PRO_5044857621" description="Secreted protein" evidence="2">
    <location>
        <begin position="19"/>
        <end position="108"/>
    </location>
</feature>
<keyword evidence="1" id="KW-0812">Transmembrane</keyword>
<dbReference type="EMBL" id="JBGFUD010004199">
    <property type="protein sequence ID" value="MFH4979440.1"/>
    <property type="molecule type" value="Genomic_DNA"/>
</dbReference>
<organism evidence="3 4">
    <name type="scientific">Gnathostoma spinigerum</name>
    <dbReference type="NCBI Taxonomy" id="75299"/>
    <lineage>
        <taxon>Eukaryota</taxon>
        <taxon>Metazoa</taxon>
        <taxon>Ecdysozoa</taxon>
        <taxon>Nematoda</taxon>
        <taxon>Chromadorea</taxon>
        <taxon>Rhabditida</taxon>
        <taxon>Spirurina</taxon>
        <taxon>Gnathostomatomorpha</taxon>
        <taxon>Gnathostomatoidea</taxon>
        <taxon>Gnathostomatidae</taxon>
        <taxon>Gnathostoma</taxon>
    </lineage>
</organism>
<evidence type="ECO:0000256" key="1">
    <source>
        <dbReference type="SAM" id="Phobius"/>
    </source>
</evidence>
<name>A0ABD6ET62_9BILA</name>
<keyword evidence="1" id="KW-0472">Membrane</keyword>
<evidence type="ECO:0008006" key="5">
    <source>
        <dbReference type="Google" id="ProtNLM"/>
    </source>
</evidence>
<dbReference type="AlphaFoldDB" id="A0ABD6ET62"/>
<keyword evidence="1" id="KW-1133">Transmembrane helix</keyword>
<dbReference type="Proteomes" id="UP001608902">
    <property type="component" value="Unassembled WGS sequence"/>
</dbReference>
<feature type="transmembrane region" description="Helical" evidence="1">
    <location>
        <begin position="85"/>
        <end position="103"/>
    </location>
</feature>
<protein>
    <recommendedName>
        <fullName evidence="5">Secreted protein</fullName>
    </recommendedName>
</protein>
<feature type="signal peptide" evidence="2">
    <location>
        <begin position="1"/>
        <end position="18"/>
    </location>
</feature>
<keyword evidence="2" id="KW-0732">Signal</keyword>
<accession>A0ABD6ET62</accession>
<evidence type="ECO:0000313" key="4">
    <source>
        <dbReference type="Proteomes" id="UP001608902"/>
    </source>
</evidence>
<proteinExistence type="predicted"/>
<evidence type="ECO:0000256" key="2">
    <source>
        <dbReference type="SAM" id="SignalP"/>
    </source>
</evidence>
<evidence type="ECO:0000313" key="3">
    <source>
        <dbReference type="EMBL" id="MFH4979440.1"/>
    </source>
</evidence>
<keyword evidence="4" id="KW-1185">Reference proteome</keyword>
<comment type="caution">
    <text evidence="3">The sequence shown here is derived from an EMBL/GenBank/DDBJ whole genome shotgun (WGS) entry which is preliminary data.</text>
</comment>